<evidence type="ECO:0000256" key="1">
    <source>
        <dbReference type="SAM" id="SignalP"/>
    </source>
</evidence>
<evidence type="ECO:0000313" key="3">
    <source>
        <dbReference type="Proteomes" id="UP000250796"/>
    </source>
</evidence>
<dbReference type="Proteomes" id="UP000250796">
    <property type="component" value="Chromosome MESINF"/>
</dbReference>
<dbReference type="SUPFAM" id="SSF49785">
    <property type="entry name" value="Galactose-binding domain-like"/>
    <property type="match status" value="1"/>
</dbReference>
<accession>A0A7Z7LFJ1</accession>
<organism evidence="2 3">
    <name type="scientific">Mesotoga infera</name>
    <dbReference type="NCBI Taxonomy" id="1236046"/>
    <lineage>
        <taxon>Bacteria</taxon>
        <taxon>Thermotogati</taxon>
        <taxon>Thermotogota</taxon>
        <taxon>Thermotogae</taxon>
        <taxon>Kosmotogales</taxon>
        <taxon>Kosmotogaceae</taxon>
        <taxon>Mesotoga</taxon>
    </lineage>
</organism>
<evidence type="ECO:0000313" key="2">
    <source>
        <dbReference type="EMBL" id="SSC12943.1"/>
    </source>
</evidence>
<protein>
    <recommendedName>
        <fullName evidence="4">F5/8 type C domain-containing protein</fullName>
    </recommendedName>
</protein>
<keyword evidence="1" id="KW-0732">Signal</keyword>
<gene>
    <name evidence="2" type="ORF">MESINF_1499</name>
</gene>
<dbReference type="KEGG" id="minf:MESINF_1499"/>
<dbReference type="Gene3D" id="2.60.120.260">
    <property type="entry name" value="Galactose-binding domain-like"/>
    <property type="match status" value="2"/>
</dbReference>
<dbReference type="AlphaFoldDB" id="A0A7Z7LFJ1"/>
<proteinExistence type="predicted"/>
<evidence type="ECO:0008006" key="4">
    <source>
        <dbReference type="Google" id="ProtNLM"/>
    </source>
</evidence>
<dbReference type="RefSeq" id="WP_169699158.1">
    <property type="nucleotide sequence ID" value="NZ_LS974202.1"/>
</dbReference>
<feature type="signal peptide" evidence="1">
    <location>
        <begin position="1"/>
        <end position="20"/>
    </location>
</feature>
<keyword evidence="3" id="KW-1185">Reference proteome</keyword>
<feature type="chain" id="PRO_5030779577" description="F5/8 type C domain-containing protein" evidence="1">
    <location>
        <begin position="21"/>
        <end position="343"/>
    </location>
</feature>
<dbReference type="InterPro" id="IPR008979">
    <property type="entry name" value="Galactose-bd-like_sf"/>
</dbReference>
<sequence length="343" mass="37226">MFKKGILLLLTLLVVSFMFAGEFNVSAGKTYTLSPAPNANYADTGTKLTDGSFNFSWGDMVGWDNPVANPTIVVDLGAVFEEISYVALKIMYSAPSAVNLPEYFIVSISEDGELYEDLGMGITYAEAPVPNDTIATLYWANDEFVGYGRYVKIEVVPGGNAWTMVAEVIVGDGAIPEELGAVVGGTMDLTEAATVSVGKPYMLIPLSSDAYPDTDSIEVTDGFARYSWADMIGFDNPAINPTIIIDLLEPTSIVRVSGHFMRSFASAVNLPKSLLIGVSDDGMEFRNVGLATITNPYPAQNEFINEIYWVAVEPVVARYVKIEIRPRGNAWTMLAEATVWAVK</sequence>
<name>A0A7Z7LFJ1_9BACT</name>
<reference evidence="2 3" key="1">
    <citation type="submission" date="2017-01" db="EMBL/GenBank/DDBJ databases">
        <authorList>
            <person name="Erauso G."/>
        </authorList>
    </citation>
    <scope>NUCLEOTIDE SEQUENCE [LARGE SCALE GENOMIC DNA]</scope>
    <source>
        <strain evidence="2">MESINF1</strain>
    </source>
</reference>
<dbReference type="EMBL" id="LS974202">
    <property type="protein sequence ID" value="SSC12943.1"/>
    <property type="molecule type" value="Genomic_DNA"/>
</dbReference>